<accession>M2S514</accession>
<feature type="non-terminal residue" evidence="1">
    <location>
        <position position="1"/>
    </location>
</feature>
<organism evidence="1 2">
    <name type="scientific">Entamoeba histolytica KU27</name>
    <dbReference type="NCBI Taxonomy" id="885311"/>
    <lineage>
        <taxon>Eukaryota</taxon>
        <taxon>Amoebozoa</taxon>
        <taxon>Evosea</taxon>
        <taxon>Archamoebae</taxon>
        <taxon>Mastigamoebida</taxon>
        <taxon>Entamoebidae</taxon>
        <taxon>Entamoeba</taxon>
    </lineage>
</organism>
<dbReference type="Proteomes" id="UP000011755">
    <property type="component" value="Unassembled WGS sequence"/>
</dbReference>
<evidence type="ECO:0000313" key="1">
    <source>
        <dbReference type="EMBL" id="EMD46391.1"/>
    </source>
</evidence>
<dbReference type="VEuPathDB" id="AmoebaDB:EHI5A_240660"/>
<name>M2S514_ENTHI</name>
<reference evidence="1 2" key="1">
    <citation type="submission" date="2013-02" db="EMBL/GenBank/DDBJ databases">
        <authorList>
            <person name="Hannick L."/>
            <person name="Zafar N."/>
            <person name="Lorenzi H."/>
            <person name="Ali I.A."/>
            <person name="Petri W.P."/>
            <person name="Caler E."/>
        </authorList>
    </citation>
    <scope>NUCLEOTIDE SEQUENCE [LARGE SCALE GENOMIC DNA]</scope>
    <source>
        <strain evidence="1 2">KU27</strain>
    </source>
</reference>
<dbReference type="AlphaFoldDB" id="M2S514"/>
<dbReference type="EMBL" id="KB444558">
    <property type="protein sequence ID" value="EMD46391.1"/>
    <property type="molecule type" value="Genomic_DNA"/>
</dbReference>
<sequence length="89" mass="10285">YKTIKRSKLLHLMEDILREYGVELETKTTEGKSGINRLENITGIYTSNQVISFDDLIVDLIKINHILLNNVLQSNGELIINQNEFSFNF</sequence>
<proteinExistence type="predicted"/>
<evidence type="ECO:0000313" key="2">
    <source>
        <dbReference type="Proteomes" id="UP000011755"/>
    </source>
</evidence>
<protein>
    <submittedName>
        <fullName evidence="1">Uncharacterized protein</fullName>
    </submittedName>
</protein>
<gene>
    <name evidence="1" type="ORF">EHI5A_240660</name>
</gene>
<dbReference type="OrthoDB" id="27530at2759"/>